<dbReference type="PRINTS" id="PR00455">
    <property type="entry name" value="HTHTETR"/>
</dbReference>
<dbReference type="GO" id="GO:0003677">
    <property type="term" value="F:DNA binding"/>
    <property type="evidence" value="ECO:0007669"/>
    <property type="project" value="UniProtKB-UniRule"/>
</dbReference>
<sequence length="279" mass="31905">MSDKKMLIIEKASELFAKNGFGATSVQEITDACGISKGSFYLSFKSKESLLFSIFEYFSTKLIDRLGDILHMEATARNRFEQFFVIQFEEIARHSDFILMHMREQASPINEEMLGLLNKLRGKAYEAMENLLLDLYGESIQIHLPDLIVMLNGIIHGYVEIIVFNKKMLNYTDLANYIIERTDSIINGLTEPLLKKEQLLSTGGITFSITLEELVKDIEMIKQQIQDTEDEVFISLDVIGQELLNPNFRKPVISGMMSNLKNSELSEGVVRKLVRFLNQ</sequence>
<dbReference type="Proteomes" id="UP000658225">
    <property type="component" value="Unassembled WGS sequence"/>
</dbReference>
<dbReference type="InterPro" id="IPR050624">
    <property type="entry name" value="HTH-type_Tx_Regulator"/>
</dbReference>
<evidence type="ECO:0000313" key="5">
    <source>
        <dbReference type="Proteomes" id="UP000658225"/>
    </source>
</evidence>
<proteinExistence type="predicted"/>
<dbReference type="RefSeq" id="WP_192598105.1">
    <property type="nucleotide sequence ID" value="NZ_JADBEL010000005.1"/>
</dbReference>
<name>A0A927MI55_9BACL</name>
<dbReference type="PROSITE" id="PS50977">
    <property type="entry name" value="HTH_TETR_2"/>
    <property type="match status" value="1"/>
</dbReference>
<protein>
    <submittedName>
        <fullName evidence="4">AcrR family transcriptional regulator</fullName>
    </submittedName>
</protein>
<organism evidence="4 5">
    <name type="scientific">Sporosarcina limicola</name>
    <dbReference type="NCBI Taxonomy" id="34101"/>
    <lineage>
        <taxon>Bacteria</taxon>
        <taxon>Bacillati</taxon>
        <taxon>Bacillota</taxon>
        <taxon>Bacilli</taxon>
        <taxon>Bacillales</taxon>
        <taxon>Caryophanaceae</taxon>
        <taxon>Sporosarcina</taxon>
    </lineage>
</organism>
<evidence type="ECO:0000259" key="3">
    <source>
        <dbReference type="PROSITE" id="PS50977"/>
    </source>
</evidence>
<dbReference type="EMBL" id="JADBEL010000005">
    <property type="protein sequence ID" value="MBE1554323.1"/>
    <property type="molecule type" value="Genomic_DNA"/>
</dbReference>
<dbReference type="AlphaFoldDB" id="A0A927MI55"/>
<keyword evidence="5" id="KW-1185">Reference proteome</keyword>
<dbReference type="PANTHER" id="PTHR43479:SF22">
    <property type="entry name" value="TRANSCRIPTIONAL REGULATOR, TETR FAMILY"/>
    <property type="match status" value="1"/>
</dbReference>
<dbReference type="InterPro" id="IPR001647">
    <property type="entry name" value="HTH_TetR"/>
</dbReference>
<dbReference type="InterPro" id="IPR009057">
    <property type="entry name" value="Homeodomain-like_sf"/>
</dbReference>
<evidence type="ECO:0000256" key="1">
    <source>
        <dbReference type="ARBA" id="ARBA00023125"/>
    </source>
</evidence>
<dbReference type="PANTHER" id="PTHR43479">
    <property type="entry name" value="ACREF/ENVCD OPERON REPRESSOR-RELATED"/>
    <property type="match status" value="1"/>
</dbReference>
<dbReference type="Gene3D" id="1.10.357.10">
    <property type="entry name" value="Tetracycline Repressor, domain 2"/>
    <property type="match status" value="1"/>
</dbReference>
<evidence type="ECO:0000256" key="2">
    <source>
        <dbReference type="PROSITE-ProRule" id="PRU00335"/>
    </source>
</evidence>
<dbReference type="SUPFAM" id="SSF46689">
    <property type="entry name" value="Homeodomain-like"/>
    <property type="match status" value="1"/>
</dbReference>
<accession>A0A927MI55</accession>
<feature type="domain" description="HTH tetR-type" evidence="3">
    <location>
        <begin position="2"/>
        <end position="62"/>
    </location>
</feature>
<gene>
    <name evidence="4" type="ORF">H4683_001398</name>
</gene>
<comment type="caution">
    <text evidence="4">The sequence shown here is derived from an EMBL/GenBank/DDBJ whole genome shotgun (WGS) entry which is preliminary data.</text>
</comment>
<dbReference type="Gene3D" id="1.10.10.60">
    <property type="entry name" value="Homeodomain-like"/>
    <property type="match status" value="1"/>
</dbReference>
<evidence type="ECO:0000313" key="4">
    <source>
        <dbReference type="EMBL" id="MBE1554323.1"/>
    </source>
</evidence>
<keyword evidence="1 2" id="KW-0238">DNA-binding</keyword>
<feature type="DNA-binding region" description="H-T-H motif" evidence="2">
    <location>
        <begin position="25"/>
        <end position="44"/>
    </location>
</feature>
<reference evidence="4" key="1">
    <citation type="submission" date="2020-10" db="EMBL/GenBank/DDBJ databases">
        <title>Genomic Encyclopedia of Type Strains, Phase IV (KMG-IV): sequencing the most valuable type-strain genomes for metagenomic binning, comparative biology and taxonomic classification.</title>
        <authorList>
            <person name="Goeker M."/>
        </authorList>
    </citation>
    <scope>NUCLEOTIDE SEQUENCE</scope>
    <source>
        <strain evidence="4">DSM 13886</strain>
    </source>
</reference>
<dbReference type="Pfam" id="PF00440">
    <property type="entry name" value="TetR_N"/>
    <property type="match status" value="1"/>
</dbReference>